<feature type="transmembrane region" description="Helical" evidence="1">
    <location>
        <begin position="7"/>
        <end position="26"/>
    </location>
</feature>
<dbReference type="Proteomes" id="UP000019246">
    <property type="component" value="Unassembled WGS sequence"/>
</dbReference>
<name>W7BDJ2_9LIST</name>
<keyword evidence="1" id="KW-0812">Transmembrane</keyword>
<comment type="caution">
    <text evidence="2">The sequence shown here is derived from an EMBL/GenBank/DDBJ whole genome shotgun (WGS) entry which is preliminary data.</text>
</comment>
<gene>
    <name evidence="2" type="ORF">MAQA_12421</name>
</gene>
<dbReference type="RefSeq" id="WP_036073636.1">
    <property type="nucleotide sequence ID" value="NZ_AOCG01000012.1"/>
</dbReference>
<evidence type="ECO:0000313" key="2">
    <source>
        <dbReference type="EMBL" id="EUJ17803.1"/>
    </source>
</evidence>
<keyword evidence="1" id="KW-1133">Transmembrane helix</keyword>
<dbReference type="OrthoDB" id="3823543at2"/>
<reference evidence="2 3" key="1">
    <citation type="journal article" date="2014" name="Int. J. Syst. Evol. Microbiol.">
        <title>Listeria floridensis sp. nov., Listeria aquatica sp. nov., Listeria cornellensis sp. nov., Listeria riparia sp. nov. and Listeria grandensis sp. nov., from agricultural and natural environments.</title>
        <authorList>
            <person name="den Bakker H.C."/>
            <person name="Warchocki S."/>
            <person name="Wright E.M."/>
            <person name="Allred A.F."/>
            <person name="Ahlstrom C."/>
            <person name="Manuel C.S."/>
            <person name="Stasiewicz M.J."/>
            <person name="Burrell A."/>
            <person name="Roof S."/>
            <person name="Strawn L."/>
            <person name="Fortes E.D."/>
            <person name="Nightingale K.K."/>
            <person name="Kephart D."/>
            <person name="Wiedmann M."/>
        </authorList>
    </citation>
    <scope>NUCLEOTIDE SEQUENCE [LARGE SCALE GENOMIC DNA]</scope>
    <source>
        <strain evidence="2 3">FSL S10-1188</strain>
    </source>
</reference>
<keyword evidence="1" id="KW-0472">Membrane</keyword>
<dbReference type="EMBL" id="AOCG01000012">
    <property type="protein sequence ID" value="EUJ17803.1"/>
    <property type="molecule type" value="Genomic_DNA"/>
</dbReference>
<evidence type="ECO:0000313" key="3">
    <source>
        <dbReference type="Proteomes" id="UP000019246"/>
    </source>
</evidence>
<proteinExistence type="predicted"/>
<sequence length="270" mass="29656">MKNLSRILWTLGFIMIFGTIMYLIFFRDTTSVDFFDNSIFRIGIYGGIGLLVISSIMSFVGTGNMMRIKNGEAALGIIRSLAQTGTYINQQPQVEMQVDVIKKTGESFQSSLKAIIPLTQLSALQIGAPIPVVTNEQQKVALPKAGEPTLTQEEMQELFEEFAVKTGMMDSEALKISKEGITSYATVIGMRPENSMSDAKVNVWLDLEVALKDNTTQPVSIKKTVLQEALDQVQPGKVIEVIYLEHDPEKLVIKTKNVAGAVFGSALGDK</sequence>
<dbReference type="PATRIC" id="fig|1265818.5.peg.2499"/>
<protein>
    <submittedName>
        <fullName evidence="2">Uncharacterized protein</fullName>
    </submittedName>
</protein>
<keyword evidence="3" id="KW-1185">Reference proteome</keyword>
<organism evidence="2 3">
    <name type="scientific">Listeria aquatica FSL S10-1188</name>
    <dbReference type="NCBI Taxonomy" id="1265818"/>
    <lineage>
        <taxon>Bacteria</taxon>
        <taxon>Bacillati</taxon>
        <taxon>Bacillota</taxon>
        <taxon>Bacilli</taxon>
        <taxon>Bacillales</taxon>
        <taxon>Listeriaceae</taxon>
        <taxon>Listeria</taxon>
    </lineage>
</organism>
<accession>W7BDJ2</accession>
<dbReference type="AlphaFoldDB" id="W7BDJ2"/>
<evidence type="ECO:0000256" key="1">
    <source>
        <dbReference type="SAM" id="Phobius"/>
    </source>
</evidence>
<dbReference type="STRING" id="1265818.MAQA_12421"/>
<feature type="transmembrane region" description="Helical" evidence="1">
    <location>
        <begin position="38"/>
        <end position="60"/>
    </location>
</feature>